<keyword evidence="2" id="KW-1185">Reference proteome</keyword>
<reference evidence="1" key="1">
    <citation type="journal article" date="2019" name="bioRxiv">
        <title>The Genome of the Zebra Mussel, Dreissena polymorpha: A Resource for Invasive Species Research.</title>
        <authorList>
            <person name="McCartney M.A."/>
            <person name="Auch B."/>
            <person name="Kono T."/>
            <person name="Mallez S."/>
            <person name="Zhang Y."/>
            <person name="Obille A."/>
            <person name="Becker A."/>
            <person name="Abrahante J.E."/>
            <person name="Garbe J."/>
            <person name="Badalamenti J.P."/>
            <person name="Herman A."/>
            <person name="Mangelson H."/>
            <person name="Liachko I."/>
            <person name="Sullivan S."/>
            <person name="Sone E.D."/>
            <person name="Koren S."/>
            <person name="Silverstein K.A.T."/>
            <person name="Beckman K.B."/>
            <person name="Gohl D.M."/>
        </authorList>
    </citation>
    <scope>NUCLEOTIDE SEQUENCE</scope>
    <source>
        <strain evidence="1">Duluth1</strain>
        <tissue evidence="1">Whole animal</tissue>
    </source>
</reference>
<gene>
    <name evidence="1" type="ORF">DPMN_079567</name>
</gene>
<protein>
    <submittedName>
        <fullName evidence="1">Uncharacterized protein</fullName>
    </submittedName>
</protein>
<evidence type="ECO:0000313" key="2">
    <source>
        <dbReference type="Proteomes" id="UP000828390"/>
    </source>
</evidence>
<comment type="caution">
    <text evidence="1">The sequence shown here is derived from an EMBL/GenBank/DDBJ whole genome shotgun (WGS) entry which is preliminary data.</text>
</comment>
<dbReference type="EMBL" id="JAIWYP010000015">
    <property type="protein sequence ID" value="KAH3704511.1"/>
    <property type="molecule type" value="Genomic_DNA"/>
</dbReference>
<dbReference type="AlphaFoldDB" id="A0A9D3YQZ6"/>
<sequence>MARSVKLNWPLDTEMFRVPESIASGWPVPGRMLALSCHGDSAVPRSSIATSYQDRWLLFIYI</sequence>
<evidence type="ECO:0000313" key="1">
    <source>
        <dbReference type="EMBL" id="KAH3704511.1"/>
    </source>
</evidence>
<accession>A0A9D3YQZ6</accession>
<reference evidence="1" key="2">
    <citation type="submission" date="2020-11" db="EMBL/GenBank/DDBJ databases">
        <authorList>
            <person name="McCartney M.A."/>
            <person name="Auch B."/>
            <person name="Kono T."/>
            <person name="Mallez S."/>
            <person name="Becker A."/>
            <person name="Gohl D.M."/>
            <person name="Silverstein K.A.T."/>
            <person name="Koren S."/>
            <person name="Bechman K.B."/>
            <person name="Herman A."/>
            <person name="Abrahante J.E."/>
            <person name="Garbe J."/>
        </authorList>
    </citation>
    <scope>NUCLEOTIDE SEQUENCE</scope>
    <source>
        <strain evidence="1">Duluth1</strain>
        <tissue evidence="1">Whole animal</tissue>
    </source>
</reference>
<proteinExistence type="predicted"/>
<dbReference type="Proteomes" id="UP000828390">
    <property type="component" value="Unassembled WGS sequence"/>
</dbReference>
<name>A0A9D3YQZ6_DREPO</name>
<organism evidence="1 2">
    <name type="scientific">Dreissena polymorpha</name>
    <name type="common">Zebra mussel</name>
    <name type="synonym">Mytilus polymorpha</name>
    <dbReference type="NCBI Taxonomy" id="45954"/>
    <lineage>
        <taxon>Eukaryota</taxon>
        <taxon>Metazoa</taxon>
        <taxon>Spiralia</taxon>
        <taxon>Lophotrochozoa</taxon>
        <taxon>Mollusca</taxon>
        <taxon>Bivalvia</taxon>
        <taxon>Autobranchia</taxon>
        <taxon>Heteroconchia</taxon>
        <taxon>Euheterodonta</taxon>
        <taxon>Imparidentia</taxon>
        <taxon>Neoheterodontei</taxon>
        <taxon>Myida</taxon>
        <taxon>Dreissenoidea</taxon>
        <taxon>Dreissenidae</taxon>
        <taxon>Dreissena</taxon>
    </lineage>
</organism>